<name>A0A1A9QCT1_9MOLU</name>
<sequence length="215" mass="24856">MSIKNFLSALIFVGVAGLIALEAYTNLFKKPFLKVVLETQGFKALFEIKKDPFNKWKRTFVTNKKDIIKENFVPYLTSKASNDEGAYYLNRWCREVFNSSSWDSVTLWRARRYCTATLGVEFLEEDNVSLVEELDPSVRDREWNRVFKELKSSIAQSGIIGEFSTKDIFASSNIELLKDWCSSKLNQSPVNVKPKERRYARSWCVTLDTPKLHAV</sequence>
<keyword evidence="2" id="KW-1185">Reference proteome</keyword>
<dbReference type="AlphaFoldDB" id="A0A1A9QCT1"/>
<accession>A0A1A9QCT1</accession>
<dbReference type="RefSeq" id="WP_187150712.1">
    <property type="nucleotide sequence ID" value="NZ_LWUJ01000015.1"/>
</dbReference>
<comment type="caution">
    <text evidence="1">The sequence shown here is derived from an EMBL/GenBank/DDBJ whole genome shotgun (WGS) entry which is preliminary data.</text>
</comment>
<evidence type="ECO:0000313" key="2">
    <source>
        <dbReference type="Proteomes" id="UP000077623"/>
    </source>
</evidence>
<gene>
    <name evidence="1" type="ORF">A6V39_05370</name>
</gene>
<evidence type="ECO:0000313" key="1">
    <source>
        <dbReference type="EMBL" id="OAL09765.1"/>
    </source>
</evidence>
<protein>
    <submittedName>
        <fullName evidence="1">Uncharacterized protein</fullName>
    </submittedName>
</protein>
<dbReference type="EMBL" id="LWUJ01000015">
    <property type="protein sequence ID" value="OAL09765.1"/>
    <property type="molecule type" value="Genomic_DNA"/>
</dbReference>
<dbReference type="Proteomes" id="UP000077623">
    <property type="component" value="Unassembled WGS sequence"/>
</dbReference>
<organism evidence="1 2">
    <name type="scientific">Candidatus Mycoplasma haematobovis</name>
    <dbReference type="NCBI Taxonomy" id="432608"/>
    <lineage>
        <taxon>Bacteria</taxon>
        <taxon>Bacillati</taxon>
        <taxon>Mycoplasmatota</taxon>
        <taxon>Mollicutes</taxon>
        <taxon>Mycoplasmataceae</taxon>
        <taxon>Mycoplasma</taxon>
    </lineage>
</organism>
<reference evidence="2" key="1">
    <citation type="submission" date="2016-04" db="EMBL/GenBank/DDBJ databases">
        <authorList>
            <person name="Quiroz-Castaneda R.E."/>
            <person name="Martinez-Ocampo F."/>
        </authorList>
    </citation>
    <scope>NUCLEOTIDE SEQUENCE [LARGE SCALE GENOMIC DNA]</scope>
    <source>
        <strain evidence="2">INIFAP01</strain>
    </source>
</reference>
<proteinExistence type="predicted"/>